<evidence type="ECO:0000313" key="4">
    <source>
        <dbReference type="Proteomes" id="UP000249363"/>
    </source>
</evidence>
<dbReference type="InterPro" id="IPR002347">
    <property type="entry name" value="SDR_fam"/>
</dbReference>
<proteinExistence type="predicted"/>
<name>A0A364LC29_TALAM</name>
<dbReference type="Proteomes" id="UP000249363">
    <property type="component" value="Unassembled WGS sequence"/>
</dbReference>
<dbReference type="Gene3D" id="3.40.50.720">
    <property type="entry name" value="NAD(P)-binding Rossmann-like Domain"/>
    <property type="match status" value="1"/>
</dbReference>
<gene>
    <name evidence="3" type="ORF">BHQ10_009378</name>
</gene>
<dbReference type="GO" id="GO:0016491">
    <property type="term" value="F:oxidoreductase activity"/>
    <property type="evidence" value="ECO:0007669"/>
    <property type="project" value="UniProtKB-KW"/>
</dbReference>
<keyword evidence="4" id="KW-1185">Reference proteome</keyword>
<reference evidence="3 4" key="1">
    <citation type="journal article" date="2017" name="Biotechnol. Biofuels">
        <title>Differential beta-glucosidase expression as a function of carbon source availability in Talaromyces amestolkiae: a genomic and proteomic approach.</title>
        <authorList>
            <person name="de Eugenio L.I."/>
            <person name="Mendez-Liter J.A."/>
            <person name="Nieto-Dominguez M."/>
            <person name="Alonso L."/>
            <person name="Gil-Munoz J."/>
            <person name="Barriuso J."/>
            <person name="Prieto A."/>
            <person name="Martinez M.J."/>
        </authorList>
    </citation>
    <scope>NUCLEOTIDE SEQUENCE [LARGE SCALE GENOMIC DNA]</scope>
    <source>
        <strain evidence="3 4">CIB</strain>
    </source>
</reference>
<evidence type="ECO:0000256" key="1">
    <source>
        <dbReference type="ARBA" id="ARBA00023002"/>
    </source>
</evidence>
<organism evidence="3 4">
    <name type="scientific">Talaromyces amestolkiae</name>
    <dbReference type="NCBI Taxonomy" id="1196081"/>
    <lineage>
        <taxon>Eukaryota</taxon>
        <taxon>Fungi</taxon>
        <taxon>Dikarya</taxon>
        <taxon>Ascomycota</taxon>
        <taxon>Pezizomycotina</taxon>
        <taxon>Eurotiomycetes</taxon>
        <taxon>Eurotiomycetidae</taxon>
        <taxon>Eurotiales</taxon>
        <taxon>Trichocomaceae</taxon>
        <taxon>Talaromyces</taxon>
        <taxon>Talaromyces sect. Talaromyces</taxon>
    </lineage>
</organism>
<keyword evidence="2" id="KW-0472">Membrane</keyword>
<dbReference type="OrthoDB" id="191139at2759"/>
<evidence type="ECO:0008006" key="5">
    <source>
        <dbReference type="Google" id="ProtNLM"/>
    </source>
</evidence>
<dbReference type="STRING" id="1196081.A0A364LC29"/>
<comment type="caution">
    <text evidence="3">The sequence shown here is derived from an EMBL/GenBank/DDBJ whole genome shotgun (WGS) entry which is preliminary data.</text>
</comment>
<dbReference type="Pfam" id="PF00106">
    <property type="entry name" value="adh_short"/>
    <property type="match status" value="1"/>
</dbReference>
<evidence type="ECO:0000313" key="3">
    <source>
        <dbReference type="EMBL" id="RAO73366.1"/>
    </source>
</evidence>
<dbReference type="PANTHER" id="PTHR43157:SF35">
    <property type="entry name" value="DEHYDROGENASE_REDUCTASE FAMILY PROTEIN, PUTATIVE-RELATED"/>
    <property type="match status" value="1"/>
</dbReference>
<dbReference type="EMBL" id="MIKG01000024">
    <property type="protein sequence ID" value="RAO73366.1"/>
    <property type="molecule type" value="Genomic_DNA"/>
</dbReference>
<dbReference type="AlphaFoldDB" id="A0A364LC29"/>
<dbReference type="PANTHER" id="PTHR43157">
    <property type="entry name" value="PHOSPHATIDYLINOSITOL-GLYCAN BIOSYNTHESIS CLASS F PROTEIN-RELATED"/>
    <property type="match status" value="1"/>
</dbReference>
<dbReference type="InterPro" id="IPR036291">
    <property type="entry name" value="NAD(P)-bd_dom_sf"/>
</dbReference>
<keyword evidence="2" id="KW-1133">Transmembrane helix</keyword>
<sequence length="372" mass="41431">MRSDEVFRRPWLKRADAKKAIAFQIGFAMASMSMGLGHEAGASLMRSFIKSQFLTKTQRAPVDTDITGQVAIVTGGSSGLGYHAAHHLLSLKLSRLILAVRSMEKGNSAATQLRAKYPNAEIDVWQLEMTSYESIQAFCHQVEKDLPRLDITILNAGIVKGHFKKCSTGHEEALQVNYLSTFLLAILMLPLSKIKAPAGKPGRLTIVSSGTALWAKFPNRDKRPLLPSFDDTNITPWDGVERYFSSKMLGHLFFVRLLPYLNPDEVIVNLVEPGMCKDSDLHREATGPAGVFLKVYKALTGRKPEDGAWTYVDAAVVKGRESHGCFCMDWKIHPFTQLVYLSEGQPIMDALWEETIAEFEFAGVREILKLTK</sequence>
<dbReference type="PRINTS" id="PR00081">
    <property type="entry name" value="GDHRDH"/>
</dbReference>
<keyword evidence="1" id="KW-0560">Oxidoreductase</keyword>
<feature type="transmembrane region" description="Helical" evidence="2">
    <location>
        <begin position="20"/>
        <end position="37"/>
    </location>
</feature>
<accession>A0A364LC29</accession>
<dbReference type="RefSeq" id="XP_040737880.1">
    <property type="nucleotide sequence ID" value="XM_040882286.1"/>
</dbReference>
<protein>
    <recommendedName>
        <fullName evidence="5">Short-chain dehydrogenase/reductase family protein</fullName>
    </recommendedName>
</protein>
<keyword evidence="2" id="KW-0812">Transmembrane</keyword>
<dbReference type="SUPFAM" id="SSF51735">
    <property type="entry name" value="NAD(P)-binding Rossmann-fold domains"/>
    <property type="match status" value="1"/>
</dbReference>
<evidence type="ECO:0000256" key="2">
    <source>
        <dbReference type="SAM" id="Phobius"/>
    </source>
</evidence>
<dbReference type="GeneID" id="63798592"/>